<dbReference type="OrthoDB" id="9802264at2"/>
<evidence type="ECO:0000256" key="2">
    <source>
        <dbReference type="ARBA" id="ARBA00005417"/>
    </source>
</evidence>
<dbReference type="Gene3D" id="3.40.50.300">
    <property type="entry name" value="P-loop containing nucleotide triphosphate hydrolases"/>
    <property type="match status" value="2"/>
</dbReference>
<keyword evidence="3" id="KW-0813">Transport</keyword>
<dbReference type="PANTHER" id="PTHR43776">
    <property type="entry name" value="TRANSPORT ATP-BINDING PROTEIN"/>
    <property type="match status" value="1"/>
</dbReference>
<accession>A0A3L9Y1A9</accession>
<proteinExistence type="inferred from homology"/>
<evidence type="ECO:0000256" key="3">
    <source>
        <dbReference type="ARBA" id="ARBA00022448"/>
    </source>
</evidence>
<feature type="domain" description="ABC transporter" evidence="6">
    <location>
        <begin position="283"/>
        <end position="529"/>
    </location>
</feature>
<dbReference type="Pfam" id="PF08352">
    <property type="entry name" value="oligo_HPY"/>
    <property type="match status" value="2"/>
</dbReference>
<keyword evidence="5 7" id="KW-0067">ATP-binding</keyword>
<dbReference type="SMART" id="SM00382">
    <property type="entry name" value="AAA"/>
    <property type="match status" value="2"/>
</dbReference>
<dbReference type="SUPFAM" id="SSF52540">
    <property type="entry name" value="P-loop containing nucleoside triphosphate hydrolases"/>
    <property type="match status" value="2"/>
</dbReference>
<dbReference type="Pfam" id="PF00005">
    <property type="entry name" value="ABC_tran"/>
    <property type="match status" value="2"/>
</dbReference>
<dbReference type="CDD" id="cd03257">
    <property type="entry name" value="ABC_NikE_OppD_transporters"/>
    <property type="match status" value="2"/>
</dbReference>
<dbReference type="PANTHER" id="PTHR43776:SF7">
    <property type="entry name" value="D,D-DIPEPTIDE TRANSPORT ATP-BINDING PROTEIN DDPF-RELATED"/>
    <property type="match status" value="1"/>
</dbReference>
<keyword evidence="4" id="KW-0547">Nucleotide-binding</keyword>
<protein>
    <submittedName>
        <fullName evidence="7">ABC transporter ATP-binding protein</fullName>
    </submittedName>
</protein>
<dbReference type="GO" id="GO:0005524">
    <property type="term" value="F:ATP binding"/>
    <property type="evidence" value="ECO:0007669"/>
    <property type="project" value="UniProtKB-KW"/>
</dbReference>
<feature type="domain" description="ABC transporter" evidence="6">
    <location>
        <begin position="15"/>
        <end position="264"/>
    </location>
</feature>
<sequence length="544" mass="58091">MTKTPGGDAPAPPLLSVNGLGIGLPPGGDRAEAVTDISFQIHPGETLCLVGESGSGKSVIGQAILGMLPRALPVTGGSIRLQDKVLPPQRDPAYQALRSVRMAMIFQDAGASLNPVKRVGRQLEEILKVHGVGAAERRDRVLDMFEAVRLRDPARIFAAYPHQLSGGQAQRVVIAGALLLKPALLVADEPTTALDVTTQAEILDLIAALKAETGASVLFITHDFGVVAEIADRVAVMKDGRIVEAGWAGDVLDRPQHPYTQRLIAASRPTGAAPSRVGEAPILEADGLHLTYRSGPIFNRRITQAVRDVSLSLAPGRTLAVVGESGSGKSSLARCLLRLEEVERGTIRFKGADITHLAGRDLQRLRKSVQVVLQDPYSALNPRQTIRSAIAEGAIIHGMPVAEARRKAEDLLELTGLTAQSADRYPHEFSGGQRQRICIARALALEPELLIADEAVSALDVSIQAQILDLFRDMQARFGFAMVFITHDLRVARAISDDILVMQQGRVVETGATGQVFDRPAHAYTRALLAAAPGLDLAMEEGAA</sequence>
<evidence type="ECO:0000313" key="7">
    <source>
        <dbReference type="EMBL" id="RMA41008.1"/>
    </source>
</evidence>
<dbReference type="InterPro" id="IPR013563">
    <property type="entry name" value="Oligopep_ABC_C"/>
</dbReference>
<evidence type="ECO:0000256" key="1">
    <source>
        <dbReference type="ARBA" id="ARBA00004417"/>
    </source>
</evidence>
<evidence type="ECO:0000313" key="8">
    <source>
        <dbReference type="Proteomes" id="UP000281343"/>
    </source>
</evidence>
<dbReference type="NCBIfam" id="NF007739">
    <property type="entry name" value="PRK10419.1"/>
    <property type="match status" value="2"/>
</dbReference>
<dbReference type="InterPro" id="IPR003593">
    <property type="entry name" value="AAA+_ATPase"/>
</dbReference>
<name>A0A3L9Y1A9_9RHOB</name>
<evidence type="ECO:0000256" key="5">
    <source>
        <dbReference type="ARBA" id="ARBA00022840"/>
    </source>
</evidence>
<evidence type="ECO:0000256" key="4">
    <source>
        <dbReference type="ARBA" id="ARBA00022741"/>
    </source>
</evidence>
<gene>
    <name evidence="7" type="ORF">D9R08_16055</name>
</gene>
<comment type="similarity">
    <text evidence="2">Belongs to the ABC transporter superfamily.</text>
</comment>
<keyword evidence="8" id="KW-1185">Reference proteome</keyword>
<dbReference type="InterPro" id="IPR003439">
    <property type="entry name" value="ABC_transporter-like_ATP-bd"/>
</dbReference>
<dbReference type="PROSITE" id="PS50893">
    <property type="entry name" value="ABC_TRANSPORTER_2"/>
    <property type="match status" value="2"/>
</dbReference>
<dbReference type="GO" id="GO:0005886">
    <property type="term" value="C:plasma membrane"/>
    <property type="evidence" value="ECO:0007669"/>
    <property type="project" value="UniProtKB-SubCell"/>
</dbReference>
<dbReference type="InterPro" id="IPR027417">
    <property type="entry name" value="P-loop_NTPase"/>
</dbReference>
<dbReference type="NCBIfam" id="NF008453">
    <property type="entry name" value="PRK11308.1"/>
    <property type="match status" value="2"/>
</dbReference>
<comment type="caution">
    <text evidence="7">The sequence shown here is derived from an EMBL/GenBank/DDBJ whole genome shotgun (WGS) entry which is preliminary data.</text>
</comment>
<dbReference type="InterPro" id="IPR050319">
    <property type="entry name" value="ABC_transp_ATP-bind"/>
</dbReference>
<dbReference type="RefSeq" id="WP_121899089.1">
    <property type="nucleotide sequence ID" value="NZ_RCNT01000009.1"/>
</dbReference>
<dbReference type="GO" id="GO:0015833">
    <property type="term" value="P:peptide transport"/>
    <property type="evidence" value="ECO:0007669"/>
    <property type="project" value="InterPro"/>
</dbReference>
<dbReference type="Proteomes" id="UP000281343">
    <property type="component" value="Unassembled WGS sequence"/>
</dbReference>
<dbReference type="GO" id="GO:0055085">
    <property type="term" value="P:transmembrane transport"/>
    <property type="evidence" value="ECO:0007669"/>
    <property type="project" value="UniProtKB-ARBA"/>
</dbReference>
<comment type="subcellular location">
    <subcellularLocation>
        <location evidence="1">Cell inner membrane</location>
        <topology evidence="1">Peripheral membrane protein</topology>
    </subcellularLocation>
</comment>
<dbReference type="EMBL" id="RCNT01000009">
    <property type="protein sequence ID" value="RMA41008.1"/>
    <property type="molecule type" value="Genomic_DNA"/>
</dbReference>
<reference evidence="7 8" key="1">
    <citation type="submission" date="2018-10" db="EMBL/GenBank/DDBJ databases">
        <authorList>
            <person name="Jung H.S."/>
            <person name="Jeon C.O."/>
        </authorList>
    </citation>
    <scope>NUCLEOTIDE SEQUENCE [LARGE SCALE GENOMIC DNA]</scope>
    <source>
        <strain evidence="7 8">MA-7-27</strain>
    </source>
</reference>
<dbReference type="PROSITE" id="PS00211">
    <property type="entry name" value="ABC_TRANSPORTER_1"/>
    <property type="match status" value="2"/>
</dbReference>
<organism evidence="7 8">
    <name type="scientific">Rhodophyticola porphyridii</name>
    <dbReference type="NCBI Taxonomy" id="1852017"/>
    <lineage>
        <taxon>Bacteria</taxon>
        <taxon>Pseudomonadati</taxon>
        <taxon>Pseudomonadota</taxon>
        <taxon>Alphaproteobacteria</taxon>
        <taxon>Rhodobacterales</taxon>
        <taxon>Roseobacteraceae</taxon>
        <taxon>Rhodophyticola</taxon>
    </lineage>
</organism>
<dbReference type="InterPro" id="IPR017871">
    <property type="entry name" value="ABC_transporter-like_CS"/>
</dbReference>
<evidence type="ECO:0000259" key="6">
    <source>
        <dbReference type="PROSITE" id="PS50893"/>
    </source>
</evidence>
<dbReference type="AlphaFoldDB" id="A0A3L9Y1A9"/>
<dbReference type="GO" id="GO:0016887">
    <property type="term" value="F:ATP hydrolysis activity"/>
    <property type="evidence" value="ECO:0007669"/>
    <property type="project" value="InterPro"/>
</dbReference>